<dbReference type="InterPro" id="IPR002508">
    <property type="entry name" value="MurNAc-LAA_cat"/>
</dbReference>
<dbReference type="STRING" id="588581.Cpap_4252"/>
<name>F1T8L0_9FIRM</name>
<dbReference type="InterPro" id="IPR003790">
    <property type="entry name" value="GHL10"/>
</dbReference>
<organism evidence="3 4">
    <name type="scientific">Ruminiclostridium papyrosolvens DSM 2782</name>
    <dbReference type="NCBI Taxonomy" id="588581"/>
    <lineage>
        <taxon>Bacteria</taxon>
        <taxon>Bacillati</taxon>
        <taxon>Bacillota</taxon>
        <taxon>Clostridia</taxon>
        <taxon>Eubacteriales</taxon>
        <taxon>Oscillospiraceae</taxon>
        <taxon>Ruminiclostridium</taxon>
    </lineage>
</organism>
<dbReference type="PANTHER" id="PTHR43405">
    <property type="entry name" value="GLYCOSYL HYDROLASE DIGH"/>
    <property type="match status" value="1"/>
</dbReference>
<dbReference type="SMART" id="SM00646">
    <property type="entry name" value="Ami_3"/>
    <property type="match status" value="1"/>
</dbReference>
<dbReference type="Proteomes" id="UP000003860">
    <property type="component" value="Unassembled WGS sequence"/>
</dbReference>
<reference evidence="3" key="2">
    <citation type="submission" date="2011-01" db="EMBL/GenBank/DDBJ databases">
        <title>The Non-contiguous Finished genome of Clostridium papyrosolvens.</title>
        <authorList>
            <person name="Lucas S."/>
            <person name="Copeland A."/>
            <person name="Lapidus A."/>
            <person name="Cheng J.-F."/>
            <person name="Goodwin L."/>
            <person name="Pitluck S."/>
            <person name="Misra M."/>
            <person name="Chertkov O."/>
            <person name="Detter J.C."/>
            <person name="Han C."/>
            <person name="Tapia R."/>
            <person name="Land M."/>
            <person name="Hauser L."/>
            <person name="Kyrpides N."/>
            <person name="Ivanova N."/>
            <person name="Pagani I."/>
            <person name="Mouttaki H."/>
            <person name="He Z."/>
            <person name="Zhou J."/>
            <person name="Hemme C.L."/>
            <person name="Woyke T."/>
        </authorList>
    </citation>
    <scope>NUCLEOTIDE SEQUENCE [LARGE SCALE GENOMIC DNA]</scope>
    <source>
        <strain evidence="3">DSM 2782</strain>
    </source>
</reference>
<dbReference type="GO" id="GO:0009253">
    <property type="term" value="P:peptidoglycan catabolic process"/>
    <property type="evidence" value="ECO:0007669"/>
    <property type="project" value="InterPro"/>
</dbReference>
<keyword evidence="4" id="KW-1185">Reference proteome</keyword>
<comment type="caution">
    <text evidence="3">The sequence shown here is derived from an EMBL/GenBank/DDBJ whole genome shotgun (WGS) entry which is preliminary data.</text>
</comment>
<evidence type="ECO:0000313" key="4">
    <source>
        <dbReference type="Proteomes" id="UP000003860"/>
    </source>
</evidence>
<dbReference type="eggNOG" id="COG1649">
    <property type="taxonomic scope" value="Bacteria"/>
</dbReference>
<dbReference type="InterPro" id="IPR017853">
    <property type="entry name" value="GH"/>
</dbReference>
<dbReference type="eggNOG" id="COG0860">
    <property type="taxonomic scope" value="Bacteria"/>
</dbReference>
<dbReference type="PANTHER" id="PTHR43405:SF1">
    <property type="entry name" value="GLYCOSYL HYDROLASE DIGH"/>
    <property type="match status" value="1"/>
</dbReference>
<proteinExistence type="predicted"/>
<evidence type="ECO:0000313" key="3">
    <source>
        <dbReference type="EMBL" id="EGD49808.1"/>
    </source>
</evidence>
<feature type="domain" description="MurNAc-LAA" evidence="2">
    <location>
        <begin position="877"/>
        <end position="989"/>
    </location>
</feature>
<dbReference type="GO" id="GO:0008745">
    <property type="term" value="F:N-acetylmuramoyl-L-alanine amidase activity"/>
    <property type="evidence" value="ECO:0007669"/>
    <property type="project" value="InterPro"/>
</dbReference>
<dbReference type="Gene3D" id="3.20.20.80">
    <property type="entry name" value="Glycosidases"/>
    <property type="match status" value="1"/>
</dbReference>
<gene>
    <name evidence="3" type="ORF">Cpap_4252</name>
</gene>
<evidence type="ECO:0000259" key="2">
    <source>
        <dbReference type="SMART" id="SM00646"/>
    </source>
</evidence>
<keyword evidence="1" id="KW-0732">Signal</keyword>
<dbReference type="SUPFAM" id="SSF53187">
    <property type="entry name" value="Zn-dependent exopeptidases"/>
    <property type="match status" value="1"/>
</dbReference>
<dbReference type="Gene3D" id="3.40.630.40">
    <property type="entry name" value="Zn-dependent exopeptidases"/>
    <property type="match status" value="1"/>
</dbReference>
<dbReference type="InterPro" id="IPR052177">
    <property type="entry name" value="Divisome_Glycosyl_Hydrolase"/>
</dbReference>
<dbReference type="AlphaFoldDB" id="F1T8L0"/>
<dbReference type="Gene3D" id="2.60.40.10">
    <property type="entry name" value="Immunoglobulins"/>
    <property type="match status" value="1"/>
</dbReference>
<dbReference type="OrthoDB" id="43070at2"/>
<evidence type="ECO:0000256" key="1">
    <source>
        <dbReference type="ARBA" id="ARBA00022729"/>
    </source>
</evidence>
<dbReference type="InterPro" id="IPR013783">
    <property type="entry name" value="Ig-like_fold"/>
</dbReference>
<dbReference type="Pfam" id="PF02638">
    <property type="entry name" value="GHL10"/>
    <property type="match status" value="1"/>
</dbReference>
<protein>
    <recommendedName>
        <fullName evidence="2">MurNAc-LAA domain-containing protein</fullName>
    </recommendedName>
</protein>
<dbReference type="RefSeq" id="WP_004616794.1">
    <property type="nucleotide sequence ID" value="NZ_ACXX02000001.1"/>
</dbReference>
<dbReference type="Pfam" id="PF01520">
    <property type="entry name" value="Amidase_3"/>
    <property type="match status" value="1"/>
</dbReference>
<sequence>MNKKIVAVCILLVFLTILPIAGYRLFADKTYEGNISNAQTVSKNEDLRGVWIASVANIDFPSKPGISADKQKKELDEIISNTKYMGLNAIFFQVRPTGDALYKSSIFPWSKYLTGQQGKENDGGFDPLAYIIKQAHKEGIQVHAWLNPLRLTMGTTAKPDKNVSVLSANHPARKIPDAVVAAPTGQLYLDPGNPAAIKLITDGVAEIVKNYDVDGIHFDDYFYPSKSETKGVDFNDSASFAKYKGNFKNKDDWRRNNINTLVKNTYDTVKNIKNKVQFGISPFAIWSNKDRNIEGSSTQGGISTYYDHYADSKKWVREAYIDYIAPQIYWNMGFKIADYSVLVNWWKNVCSGTKVKLYVGHAAYKINDTTQSNDWLDPLQIPKQIAYNRKSNAVAGSIFYGYAKLRDNTLGIKDKLRGIFVSGKDPGSGVPEDRQLYIVSPSNGYKTSASKISILGGGDPKEPIYLNGNKIQVSGNGYFTVYVDLKVGENKFVFTHKGKQTVLNITRNGKTTSSTYKMSKVEFRNGYFSPTQSMTMQTGQKIVFSCQAPSGSKVWVEMGGYKAELKQTATVDANKGTLTPAKYSGTFTMPGVSGKERILSLGNPIFVMEYKGKKITSKQRNTISIQSSRYYKYAVVSTKDAEVVARSGPSTGYSRITPLINGATDHIVGQQNGFYLLKSGAWTATSNVKVVNDKALTANKISAISVNSNGSYIDVNFKMPVNTVFGVAAESNSFTLTLYNTSGMNVNKSIPSDAPFSSVKYKAVSGGAQYTFVLKSANTFYGYYAEYKNGSFVFSVKNSPRISGMGSKPLTGLKVLLDAGHGGSESGATGPIGKYGLYEKQINLSITLNARKYLQSLGATVVMTRTSDKTVSLNDRANLIRKEKPDIAVSIHNNSMDVTADYTKHTGLLVLYSKDSSKAAAGYIKDQLITDLKRKDDGYRWQSLSVCTVTQAPAILIEGGFMSNPAEYEWLADYNNQVKIGNSIGKAIENWTYTNAISK</sequence>
<dbReference type="EMBL" id="ACXX02000001">
    <property type="protein sequence ID" value="EGD49808.1"/>
    <property type="molecule type" value="Genomic_DNA"/>
</dbReference>
<accession>F1T8L0</accession>
<dbReference type="CDD" id="cd02696">
    <property type="entry name" value="MurNAc-LAA"/>
    <property type="match status" value="1"/>
</dbReference>
<reference evidence="3" key="1">
    <citation type="submission" date="2009-07" db="EMBL/GenBank/DDBJ databases">
        <authorList>
            <consortium name="US DOE Joint Genome Institute (JGI-PGF)"/>
            <person name="Lucas S."/>
            <person name="Copeland A."/>
            <person name="Lapidus A."/>
            <person name="Glavina del Rio T."/>
            <person name="Tice H."/>
            <person name="Bruce D."/>
            <person name="Goodwin L."/>
            <person name="Pitluck S."/>
            <person name="Larimer F."/>
            <person name="Land M.L."/>
            <person name="Mouttaki H."/>
            <person name="He Z."/>
            <person name="Zhou J."/>
            <person name="Hemme C.L."/>
        </authorList>
    </citation>
    <scope>NUCLEOTIDE SEQUENCE [LARGE SCALE GENOMIC DNA]</scope>
    <source>
        <strain evidence="3">DSM 2782</strain>
    </source>
</reference>
<dbReference type="SUPFAM" id="SSF51445">
    <property type="entry name" value="(Trans)glycosidases"/>
    <property type="match status" value="1"/>
</dbReference>